<dbReference type="GO" id="GO:0000723">
    <property type="term" value="P:telomere maintenance"/>
    <property type="evidence" value="ECO:0007669"/>
    <property type="project" value="TreeGrafter"/>
</dbReference>
<dbReference type="PANTHER" id="PTHR46457">
    <property type="entry name" value="DNA REPAIR PROTEIN RAD51 HOMOLOG 4"/>
    <property type="match status" value="1"/>
</dbReference>
<comment type="caution">
    <text evidence="4">The sequence shown here is derived from an EMBL/GenBank/DDBJ whole genome shotgun (WGS) entry which is preliminary data.</text>
</comment>
<dbReference type="EMBL" id="MU151237">
    <property type="protein sequence ID" value="KAF9446615.1"/>
    <property type="molecule type" value="Genomic_DNA"/>
</dbReference>
<dbReference type="InterPro" id="IPR020588">
    <property type="entry name" value="RecA_ATP-bd"/>
</dbReference>
<organism evidence="4 5">
    <name type="scientific">Macrolepiota fuliginosa MF-IS2</name>
    <dbReference type="NCBI Taxonomy" id="1400762"/>
    <lineage>
        <taxon>Eukaryota</taxon>
        <taxon>Fungi</taxon>
        <taxon>Dikarya</taxon>
        <taxon>Basidiomycota</taxon>
        <taxon>Agaricomycotina</taxon>
        <taxon>Agaricomycetes</taxon>
        <taxon>Agaricomycetidae</taxon>
        <taxon>Agaricales</taxon>
        <taxon>Agaricineae</taxon>
        <taxon>Agaricaceae</taxon>
        <taxon>Macrolepiota</taxon>
    </lineage>
</organism>
<accession>A0A9P5XBL2</accession>
<dbReference type="GO" id="GO:0003697">
    <property type="term" value="F:single-stranded DNA binding"/>
    <property type="evidence" value="ECO:0007669"/>
    <property type="project" value="TreeGrafter"/>
</dbReference>
<dbReference type="OrthoDB" id="336321at2759"/>
<name>A0A9P5XBL2_9AGAR</name>
<sequence length="333" mass="35508">MRLNFIPELPQGLVASLEEHSIRTDSDFLSLSIVELLRNLPPGVATIGEIKRYKAIVAEASSAPGHSAKTLFDSTSGNDPPTVVDLPSSLACISPILAAHSGRIVELVGEGNSMKSEFALNLILRFLAANIDSASYWVDTAGDFSPDKASRIASYSAEVGLDRIHLSPALEIEELYDILDEIVALAKSGAPVLTVGYLVIDCITSLLGPLLSAAPSQGHAVMVNLMRQLKDIAQDHSITVIVINNSTSNSLQHGSHSMTRKPALGPTFAFLTDATLWVAPHPTHGASRDPSLFAEGSEDRVVYHLLVLKSNSTPAHTSGTFSLNSNFYLSSSI</sequence>
<dbReference type="InterPro" id="IPR027417">
    <property type="entry name" value="P-loop_NTPase"/>
</dbReference>
<dbReference type="Proteomes" id="UP000807342">
    <property type="component" value="Unassembled WGS sequence"/>
</dbReference>
<comment type="subcellular location">
    <subcellularLocation>
        <location evidence="1">Nucleus</location>
    </subcellularLocation>
</comment>
<keyword evidence="5" id="KW-1185">Reference proteome</keyword>
<evidence type="ECO:0000259" key="3">
    <source>
        <dbReference type="PROSITE" id="PS50162"/>
    </source>
</evidence>
<dbReference type="Gene3D" id="3.40.50.300">
    <property type="entry name" value="P-loop containing nucleotide triphosphate hydrolases"/>
    <property type="match status" value="1"/>
</dbReference>
<feature type="domain" description="RecA family profile 1" evidence="3">
    <location>
        <begin position="82"/>
        <end position="247"/>
    </location>
</feature>
<proteinExistence type="predicted"/>
<dbReference type="Pfam" id="PF08423">
    <property type="entry name" value="Rad51"/>
    <property type="match status" value="1"/>
</dbReference>
<dbReference type="GO" id="GO:0000400">
    <property type="term" value="F:four-way junction DNA binding"/>
    <property type="evidence" value="ECO:0007669"/>
    <property type="project" value="TreeGrafter"/>
</dbReference>
<dbReference type="PROSITE" id="PS50162">
    <property type="entry name" value="RECA_2"/>
    <property type="match status" value="1"/>
</dbReference>
<dbReference type="GO" id="GO:0007131">
    <property type="term" value="P:reciprocal meiotic recombination"/>
    <property type="evidence" value="ECO:0007669"/>
    <property type="project" value="TreeGrafter"/>
</dbReference>
<dbReference type="InterPro" id="IPR051988">
    <property type="entry name" value="HRR_RAD51_Paralog"/>
</dbReference>
<gene>
    <name evidence="4" type="ORF">P691DRAFT_708249</name>
</gene>
<dbReference type="GO" id="GO:0005815">
    <property type="term" value="C:microtubule organizing center"/>
    <property type="evidence" value="ECO:0007669"/>
    <property type="project" value="TreeGrafter"/>
</dbReference>
<dbReference type="GO" id="GO:0033063">
    <property type="term" value="C:Rad51B-Rad51C-Rad51D-XRCC2 complex"/>
    <property type="evidence" value="ECO:0007669"/>
    <property type="project" value="TreeGrafter"/>
</dbReference>
<keyword evidence="2" id="KW-0539">Nucleus</keyword>
<evidence type="ECO:0000256" key="1">
    <source>
        <dbReference type="ARBA" id="ARBA00004123"/>
    </source>
</evidence>
<dbReference type="GO" id="GO:0140664">
    <property type="term" value="F:ATP-dependent DNA damage sensor activity"/>
    <property type="evidence" value="ECO:0007669"/>
    <property type="project" value="InterPro"/>
</dbReference>
<dbReference type="GO" id="GO:0042148">
    <property type="term" value="P:DNA strand invasion"/>
    <property type="evidence" value="ECO:0007669"/>
    <property type="project" value="TreeGrafter"/>
</dbReference>
<dbReference type="PANTHER" id="PTHR46457:SF1">
    <property type="entry name" value="DNA REPAIR PROTEIN RAD51 HOMOLOG 4"/>
    <property type="match status" value="1"/>
</dbReference>
<evidence type="ECO:0000256" key="2">
    <source>
        <dbReference type="ARBA" id="ARBA00023242"/>
    </source>
</evidence>
<dbReference type="GO" id="GO:0005524">
    <property type="term" value="F:ATP binding"/>
    <property type="evidence" value="ECO:0007669"/>
    <property type="project" value="InterPro"/>
</dbReference>
<dbReference type="GO" id="GO:0005657">
    <property type="term" value="C:replication fork"/>
    <property type="evidence" value="ECO:0007669"/>
    <property type="project" value="TreeGrafter"/>
</dbReference>
<evidence type="ECO:0000313" key="4">
    <source>
        <dbReference type="EMBL" id="KAF9446615.1"/>
    </source>
</evidence>
<reference evidence="4" key="1">
    <citation type="submission" date="2020-11" db="EMBL/GenBank/DDBJ databases">
        <authorList>
            <consortium name="DOE Joint Genome Institute"/>
            <person name="Ahrendt S."/>
            <person name="Riley R."/>
            <person name="Andreopoulos W."/>
            <person name="Labutti K."/>
            <person name="Pangilinan J."/>
            <person name="Ruiz-Duenas F.J."/>
            <person name="Barrasa J.M."/>
            <person name="Sanchez-Garcia M."/>
            <person name="Camarero S."/>
            <person name="Miyauchi S."/>
            <person name="Serrano A."/>
            <person name="Linde D."/>
            <person name="Babiker R."/>
            <person name="Drula E."/>
            <person name="Ayuso-Fernandez I."/>
            <person name="Pacheco R."/>
            <person name="Padilla G."/>
            <person name="Ferreira P."/>
            <person name="Barriuso J."/>
            <person name="Kellner H."/>
            <person name="Castanera R."/>
            <person name="Alfaro M."/>
            <person name="Ramirez L."/>
            <person name="Pisabarro A.G."/>
            <person name="Kuo A."/>
            <person name="Tritt A."/>
            <person name="Lipzen A."/>
            <person name="He G."/>
            <person name="Yan M."/>
            <person name="Ng V."/>
            <person name="Cullen D."/>
            <person name="Martin F."/>
            <person name="Rosso M.-N."/>
            <person name="Henrissat B."/>
            <person name="Hibbett D."/>
            <person name="Martinez A.T."/>
            <person name="Grigoriev I.V."/>
        </authorList>
    </citation>
    <scope>NUCLEOTIDE SEQUENCE</scope>
    <source>
        <strain evidence="4">MF-IS2</strain>
    </source>
</reference>
<dbReference type="InterPro" id="IPR013632">
    <property type="entry name" value="Rad51_C"/>
</dbReference>
<protein>
    <recommendedName>
        <fullName evidence="3">RecA family profile 1 domain-containing protein</fullName>
    </recommendedName>
</protein>
<dbReference type="SUPFAM" id="SSF52540">
    <property type="entry name" value="P-loop containing nucleoside triphosphate hydrolases"/>
    <property type="match status" value="1"/>
</dbReference>
<dbReference type="GO" id="GO:0000724">
    <property type="term" value="P:double-strand break repair via homologous recombination"/>
    <property type="evidence" value="ECO:0007669"/>
    <property type="project" value="TreeGrafter"/>
</dbReference>
<evidence type="ECO:0000313" key="5">
    <source>
        <dbReference type="Proteomes" id="UP000807342"/>
    </source>
</evidence>
<dbReference type="AlphaFoldDB" id="A0A9P5XBL2"/>